<evidence type="ECO:0000313" key="3">
    <source>
        <dbReference type="Proteomes" id="UP001379533"/>
    </source>
</evidence>
<name>A0ABZ2KNP7_9BACT</name>
<dbReference type="Proteomes" id="UP001379533">
    <property type="component" value="Chromosome"/>
</dbReference>
<protein>
    <submittedName>
        <fullName evidence="2">PAAR domain-containing protein</fullName>
    </submittedName>
</protein>
<accession>A0ABZ2KNP7</accession>
<dbReference type="CDD" id="cd14740">
    <property type="entry name" value="PAAR_4"/>
    <property type="match status" value="1"/>
</dbReference>
<dbReference type="EMBL" id="CP089982">
    <property type="protein sequence ID" value="WXB00291.1"/>
    <property type="molecule type" value="Genomic_DNA"/>
</dbReference>
<dbReference type="Pfam" id="PF05488">
    <property type="entry name" value="PAAR_motif"/>
    <property type="match status" value="1"/>
</dbReference>
<organism evidence="2 3">
    <name type="scientific">Pendulispora brunnea</name>
    <dbReference type="NCBI Taxonomy" id="2905690"/>
    <lineage>
        <taxon>Bacteria</taxon>
        <taxon>Pseudomonadati</taxon>
        <taxon>Myxococcota</taxon>
        <taxon>Myxococcia</taxon>
        <taxon>Myxococcales</taxon>
        <taxon>Sorangiineae</taxon>
        <taxon>Pendulisporaceae</taxon>
        <taxon>Pendulispora</taxon>
    </lineage>
</organism>
<feature type="region of interest" description="Disordered" evidence="1">
    <location>
        <begin position="25"/>
        <end position="48"/>
    </location>
</feature>
<evidence type="ECO:0000256" key="1">
    <source>
        <dbReference type="SAM" id="MobiDB-lite"/>
    </source>
</evidence>
<feature type="compositionally biased region" description="Pro residues" evidence="1">
    <location>
        <begin position="32"/>
        <end position="46"/>
    </location>
</feature>
<proteinExistence type="predicted"/>
<gene>
    <name evidence="2" type="ORF">LZC95_00380</name>
</gene>
<sequence>MGAFADAGFDALKSDVMAVVTPIQNATGTNPDAPPQDPTKPPPPANPARAVADVAGAAGAVLGLPMQLVNDGFALATSGIAAMFPALPAATMGSLYVGPPHGHLHPPSLVPPAPAPIPLPSIGPVLLGTCIRVLIEGMPAARAGDIGIAVTCCGFVPAFEIKTGSSNVFIGGARAARVMDFCMECAPGAGALNALAKVGMAVGAVAGIAGAAADMADADQSAAAGDAAMAAAQSLSAAMNAAQTAVDLATTAIRMAMGKDIAVPPGMGFVTALTSSTVQIGGFPMVNIPDPLHLLFEKFKKMRANRRAQKERDAANSQTKCETCG</sequence>
<dbReference type="RefSeq" id="WP_394850936.1">
    <property type="nucleotide sequence ID" value="NZ_CP089982.1"/>
</dbReference>
<evidence type="ECO:0000313" key="2">
    <source>
        <dbReference type="EMBL" id="WXB00291.1"/>
    </source>
</evidence>
<keyword evidence="3" id="KW-1185">Reference proteome</keyword>
<dbReference type="Gene3D" id="2.60.200.60">
    <property type="match status" value="1"/>
</dbReference>
<dbReference type="InterPro" id="IPR008727">
    <property type="entry name" value="PAAR_motif"/>
</dbReference>
<reference evidence="2 3" key="1">
    <citation type="submission" date="2021-12" db="EMBL/GenBank/DDBJ databases">
        <title>Discovery of the Pendulisporaceae a myxobacterial family with distinct sporulation behavior and unique specialized metabolism.</title>
        <authorList>
            <person name="Garcia R."/>
            <person name="Popoff A."/>
            <person name="Bader C.D."/>
            <person name="Loehr J."/>
            <person name="Walesch S."/>
            <person name="Walt C."/>
            <person name="Boldt J."/>
            <person name="Bunk B."/>
            <person name="Haeckl F.J.F.P.J."/>
            <person name="Gunesch A.P."/>
            <person name="Birkelbach J."/>
            <person name="Nuebel U."/>
            <person name="Pietschmann T."/>
            <person name="Bach T."/>
            <person name="Mueller R."/>
        </authorList>
    </citation>
    <scope>NUCLEOTIDE SEQUENCE [LARGE SCALE GENOMIC DNA]</scope>
    <source>
        <strain evidence="2 3">MSr12523</strain>
    </source>
</reference>